<dbReference type="OrthoDB" id="5317164at2"/>
<feature type="transmembrane region" description="Helical" evidence="1">
    <location>
        <begin position="100"/>
        <end position="123"/>
    </location>
</feature>
<evidence type="ECO:0000313" key="3">
    <source>
        <dbReference type="Proteomes" id="UP000321571"/>
    </source>
</evidence>
<dbReference type="RefSeq" id="WP_147684031.1">
    <property type="nucleotide sequence ID" value="NZ_VDUX01000002.1"/>
</dbReference>
<feature type="transmembrane region" description="Helical" evidence="1">
    <location>
        <begin position="135"/>
        <end position="157"/>
    </location>
</feature>
<dbReference type="InterPro" id="IPR036259">
    <property type="entry name" value="MFS_trans_sf"/>
</dbReference>
<dbReference type="Proteomes" id="UP000321571">
    <property type="component" value="Unassembled WGS sequence"/>
</dbReference>
<sequence length="393" mass="40637">MPQPDRGRLLVGAATILLALNLRLAVGSVGVVLDDLRDDLGMSASVAGVLTTLPVLCFAFFGGSSHGVVRRLGLHRTTVLLLAVTAVGLVSRAFVDSSALFLLLTVVSLAGAAVGNVILPALAKVHFPDRIPLISSLYGAALMTGAALGSVVTVPIADVFGSWRAGIGAWAVLALAALVPWLRFLGHDLHVDPAASTRLKMSSLRRSRLAWATALCFGSQSAQAYAQFGWFPAILHDGGLSTTAAGAMQGVLSAVGIPVTLALPALIRRVGTRPWLPWLFSGVTVVGWLGVLVAPSSLALLWAVLLGVGGCAFTWTLTMIGRRSRTPDGTAALSAFAQSIGYVVAGVGPFGTGLLHDATGDWTLPVLLLAAAGLLIGIFGTIVNREVYVEDTL</sequence>
<protein>
    <submittedName>
        <fullName evidence="2">MFS transporter</fullName>
    </submittedName>
</protein>
<feature type="transmembrane region" description="Helical" evidence="1">
    <location>
        <begin position="41"/>
        <end position="61"/>
    </location>
</feature>
<gene>
    <name evidence="2" type="ORF">FHP06_03950</name>
</gene>
<dbReference type="AlphaFoldDB" id="A0A5C8NN59"/>
<dbReference type="GO" id="GO:0022857">
    <property type="term" value="F:transmembrane transporter activity"/>
    <property type="evidence" value="ECO:0007669"/>
    <property type="project" value="InterPro"/>
</dbReference>
<evidence type="ECO:0000313" key="2">
    <source>
        <dbReference type="EMBL" id="TXL61883.1"/>
    </source>
</evidence>
<feature type="transmembrane region" description="Helical" evidence="1">
    <location>
        <begin position="300"/>
        <end position="320"/>
    </location>
</feature>
<keyword evidence="1" id="KW-0472">Membrane</keyword>
<dbReference type="SUPFAM" id="SSF103473">
    <property type="entry name" value="MFS general substrate transporter"/>
    <property type="match status" value="1"/>
</dbReference>
<organism evidence="2 3">
    <name type="scientific">Aeromicrobium terrae</name>
    <dbReference type="NCBI Taxonomy" id="2498846"/>
    <lineage>
        <taxon>Bacteria</taxon>
        <taxon>Bacillati</taxon>
        <taxon>Actinomycetota</taxon>
        <taxon>Actinomycetes</taxon>
        <taxon>Propionibacteriales</taxon>
        <taxon>Nocardioidaceae</taxon>
        <taxon>Aeromicrobium</taxon>
    </lineage>
</organism>
<reference evidence="2 3" key="1">
    <citation type="submission" date="2019-06" db="EMBL/GenBank/DDBJ databases">
        <title>Aeromicrobium sp. nov., isolated from a maize field.</title>
        <authorList>
            <person name="Lin S.-Y."/>
            <person name="Tsai C.-F."/>
            <person name="Young C.-C."/>
        </authorList>
    </citation>
    <scope>NUCLEOTIDE SEQUENCE [LARGE SCALE GENOMIC DNA]</scope>
    <source>
        <strain evidence="2 3">CC-CFT486</strain>
    </source>
</reference>
<name>A0A5C8NN59_9ACTN</name>
<evidence type="ECO:0000256" key="1">
    <source>
        <dbReference type="SAM" id="Phobius"/>
    </source>
</evidence>
<dbReference type="Pfam" id="PF07690">
    <property type="entry name" value="MFS_1"/>
    <property type="match status" value="1"/>
</dbReference>
<proteinExistence type="predicted"/>
<dbReference type="InterPro" id="IPR052524">
    <property type="entry name" value="MFS_Cyanate_Porter"/>
</dbReference>
<keyword evidence="1" id="KW-0812">Transmembrane</keyword>
<feature type="transmembrane region" description="Helical" evidence="1">
    <location>
        <begin position="209"/>
        <end position="228"/>
    </location>
</feature>
<keyword evidence="1" id="KW-1133">Transmembrane helix</keyword>
<feature type="transmembrane region" description="Helical" evidence="1">
    <location>
        <begin position="240"/>
        <end position="263"/>
    </location>
</feature>
<dbReference type="InterPro" id="IPR011701">
    <property type="entry name" value="MFS"/>
</dbReference>
<keyword evidence="3" id="KW-1185">Reference proteome</keyword>
<feature type="transmembrane region" description="Helical" evidence="1">
    <location>
        <begin position="275"/>
        <end position="294"/>
    </location>
</feature>
<feature type="transmembrane region" description="Helical" evidence="1">
    <location>
        <begin position="73"/>
        <end position="94"/>
    </location>
</feature>
<dbReference type="Gene3D" id="1.20.1250.20">
    <property type="entry name" value="MFS general substrate transporter like domains"/>
    <property type="match status" value="2"/>
</dbReference>
<accession>A0A5C8NN59</accession>
<dbReference type="PANTHER" id="PTHR23523:SF2">
    <property type="entry name" value="2-NITROIMIDAZOLE TRANSPORTER"/>
    <property type="match status" value="1"/>
</dbReference>
<dbReference type="EMBL" id="VDUX01000002">
    <property type="protein sequence ID" value="TXL61883.1"/>
    <property type="molecule type" value="Genomic_DNA"/>
</dbReference>
<feature type="transmembrane region" description="Helical" evidence="1">
    <location>
        <begin position="163"/>
        <end position="182"/>
    </location>
</feature>
<feature type="transmembrane region" description="Helical" evidence="1">
    <location>
        <begin position="362"/>
        <end position="383"/>
    </location>
</feature>
<comment type="caution">
    <text evidence="2">The sequence shown here is derived from an EMBL/GenBank/DDBJ whole genome shotgun (WGS) entry which is preliminary data.</text>
</comment>
<dbReference type="PANTHER" id="PTHR23523">
    <property type="match status" value="1"/>
</dbReference>
<feature type="transmembrane region" description="Helical" evidence="1">
    <location>
        <begin position="332"/>
        <end position="350"/>
    </location>
</feature>